<dbReference type="OrthoDB" id="1090008at2759"/>
<name>A0A7J9I0V8_9ROSI</name>
<protein>
    <submittedName>
        <fullName evidence="2">Uncharacterized protein</fullName>
    </submittedName>
</protein>
<proteinExistence type="predicted"/>
<keyword evidence="3" id="KW-1185">Reference proteome</keyword>
<organism evidence="2 3">
    <name type="scientific">Gossypium harknessii</name>
    <dbReference type="NCBI Taxonomy" id="34285"/>
    <lineage>
        <taxon>Eukaryota</taxon>
        <taxon>Viridiplantae</taxon>
        <taxon>Streptophyta</taxon>
        <taxon>Embryophyta</taxon>
        <taxon>Tracheophyta</taxon>
        <taxon>Spermatophyta</taxon>
        <taxon>Magnoliopsida</taxon>
        <taxon>eudicotyledons</taxon>
        <taxon>Gunneridae</taxon>
        <taxon>Pentapetalae</taxon>
        <taxon>rosids</taxon>
        <taxon>malvids</taxon>
        <taxon>Malvales</taxon>
        <taxon>Malvaceae</taxon>
        <taxon>Malvoideae</taxon>
        <taxon>Gossypium</taxon>
    </lineage>
</organism>
<dbReference type="Proteomes" id="UP000593560">
    <property type="component" value="Unassembled WGS sequence"/>
</dbReference>
<accession>A0A7J9I0V8</accession>
<evidence type="ECO:0000256" key="1">
    <source>
        <dbReference type="SAM" id="MobiDB-lite"/>
    </source>
</evidence>
<dbReference type="AlphaFoldDB" id="A0A7J9I0V8"/>
<reference evidence="2 3" key="1">
    <citation type="journal article" date="2019" name="Genome Biol. Evol.">
        <title>Insights into the evolution of the New World diploid cottons (Gossypium, subgenus Houzingenia) based on genome sequencing.</title>
        <authorList>
            <person name="Grover C.E."/>
            <person name="Arick M.A. 2nd"/>
            <person name="Thrash A."/>
            <person name="Conover J.L."/>
            <person name="Sanders W.S."/>
            <person name="Peterson D.G."/>
            <person name="Frelichowski J.E."/>
            <person name="Scheffler J.A."/>
            <person name="Scheffler B.E."/>
            <person name="Wendel J.F."/>
        </authorList>
    </citation>
    <scope>NUCLEOTIDE SEQUENCE [LARGE SCALE GENOMIC DNA]</scope>
    <source>
        <strain evidence="2">0</strain>
        <tissue evidence="2">Leaf</tissue>
    </source>
</reference>
<sequence>MEMKNKRMVEKEGLKSCHEVGREDPKKFMEMGLEPPSDMPQAFNDCIQDLGGSETKIIIQKFSSSY</sequence>
<evidence type="ECO:0000313" key="2">
    <source>
        <dbReference type="EMBL" id="MBA0815732.1"/>
    </source>
</evidence>
<feature type="region of interest" description="Disordered" evidence="1">
    <location>
        <begin position="1"/>
        <end position="23"/>
    </location>
</feature>
<comment type="caution">
    <text evidence="2">The sequence shown here is derived from an EMBL/GenBank/DDBJ whole genome shotgun (WGS) entry which is preliminary data.</text>
</comment>
<evidence type="ECO:0000313" key="3">
    <source>
        <dbReference type="Proteomes" id="UP000593560"/>
    </source>
</evidence>
<gene>
    <name evidence="2" type="ORF">Gohar_000481</name>
</gene>
<dbReference type="EMBL" id="JABFAD010000013">
    <property type="protein sequence ID" value="MBA0815732.1"/>
    <property type="molecule type" value="Genomic_DNA"/>
</dbReference>